<dbReference type="InterPro" id="IPR037056">
    <property type="entry name" value="RNase_H1_N_sf"/>
</dbReference>
<proteinExistence type="predicted"/>
<dbReference type="Gene3D" id="3.40.970.10">
    <property type="entry name" value="Ribonuclease H1, N-terminal domain"/>
    <property type="match status" value="1"/>
</dbReference>
<protein>
    <recommendedName>
        <fullName evidence="1">Ribonuclease H1 N-terminal domain-containing protein</fullName>
    </recommendedName>
</protein>
<feature type="domain" description="Ribonuclease H1 N-terminal" evidence="1">
    <location>
        <begin position="8"/>
        <end position="52"/>
    </location>
</feature>
<gene>
    <name evidence="2" type="ORF">FA13DRAFT_1656259</name>
</gene>
<feature type="non-terminal residue" evidence="2">
    <location>
        <position position="118"/>
    </location>
</feature>
<evidence type="ECO:0000313" key="2">
    <source>
        <dbReference type="EMBL" id="TEB39067.1"/>
    </source>
</evidence>
<reference evidence="2 3" key="1">
    <citation type="journal article" date="2019" name="Nat. Ecol. Evol.">
        <title>Megaphylogeny resolves global patterns of mushroom evolution.</title>
        <authorList>
            <person name="Varga T."/>
            <person name="Krizsan K."/>
            <person name="Foldi C."/>
            <person name="Dima B."/>
            <person name="Sanchez-Garcia M."/>
            <person name="Sanchez-Ramirez S."/>
            <person name="Szollosi G.J."/>
            <person name="Szarkandi J.G."/>
            <person name="Papp V."/>
            <person name="Albert L."/>
            <person name="Andreopoulos W."/>
            <person name="Angelini C."/>
            <person name="Antonin V."/>
            <person name="Barry K.W."/>
            <person name="Bougher N.L."/>
            <person name="Buchanan P."/>
            <person name="Buyck B."/>
            <person name="Bense V."/>
            <person name="Catcheside P."/>
            <person name="Chovatia M."/>
            <person name="Cooper J."/>
            <person name="Damon W."/>
            <person name="Desjardin D."/>
            <person name="Finy P."/>
            <person name="Geml J."/>
            <person name="Haridas S."/>
            <person name="Hughes K."/>
            <person name="Justo A."/>
            <person name="Karasinski D."/>
            <person name="Kautmanova I."/>
            <person name="Kiss B."/>
            <person name="Kocsube S."/>
            <person name="Kotiranta H."/>
            <person name="LaButti K.M."/>
            <person name="Lechner B.E."/>
            <person name="Liimatainen K."/>
            <person name="Lipzen A."/>
            <person name="Lukacs Z."/>
            <person name="Mihaltcheva S."/>
            <person name="Morgado L.N."/>
            <person name="Niskanen T."/>
            <person name="Noordeloos M.E."/>
            <person name="Ohm R.A."/>
            <person name="Ortiz-Santana B."/>
            <person name="Ovrebo C."/>
            <person name="Racz N."/>
            <person name="Riley R."/>
            <person name="Savchenko A."/>
            <person name="Shiryaev A."/>
            <person name="Soop K."/>
            <person name="Spirin V."/>
            <person name="Szebenyi C."/>
            <person name="Tomsovsky M."/>
            <person name="Tulloss R.E."/>
            <person name="Uehling J."/>
            <person name="Grigoriev I.V."/>
            <person name="Vagvolgyi C."/>
            <person name="Papp T."/>
            <person name="Martin F.M."/>
            <person name="Miettinen O."/>
            <person name="Hibbett D.S."/>
            <person name="Nagy L.G."/>
        </authorList>
    </citation>
    <scope>NUCLEOTIDE SEQUENCE [LARGE SCALE GENOMIC DNA]</scope>
    <source>
        <strain evidence="2 3">FP101781</strain>
    </source>
</reference>
<organism evidence="2 3">
    <name type="scientific">Coprinellus micaceus</name>
    <name type="common">Glistening ink-cap mushroom</name>
    <name type="synonym">Coprinus micaceus</name>
    <dbReference type="NCBI Taxonomy" id="71717"/>
    <lineage>
        <taxon>Eukaryota</taxon>
        <taxon>Fungi</taxon>
        <taxon>Dikarya</taxon>
        <taxon>Basidiomycota</taxon>
        <taxon>Agaricomycotina</taxon>
        <taxon>Agaricomycetes</taxon>
        <taxon>Agaricomycetidae</taxon>
        <taxon>Agaricales</taxon>
        <taxon>Agaricineae</taxon>
        <taxon>Psathyrellaceae</taxon>
        <taxon>Coprinellus</taxon>
    </lineage>
</organism>
<evidence type="ECO:0000313" key="3">
    <source>
        <dbReference type="Proteomes" id="UP000298030"/>
    </source>
</evidence>
<accession>A0A4Y7TY23</accession>
<comment type="caution">
    <text evidence="2">The sequence shown here is derived from an EMBL/GenBank/DDBJ whole genome shotgun (WGS) entry which is preliminary data.</text>
</comment>
<dbReference type="SUPFAM" id="SSF55658">
    <property type="entry name" value="L9 N-domain-like"/>
    <property type="match status" value="1"/>
</dbReference>
<sequence length="118" mass="13304">MPKSKGIKYYAVLIGRNGPQIYNTWEECKDKVSRYPGAVHKSFKSLEEAEVWLATHPRAGTRPRPLPSQVIIVDSDTDEEPKRPQYTEVIEVEDSDDDEEPIVVDPVVKTESALAKPP</sequence>
<keyword evidence="3" id="KW-1185">Reference proteome</keyword>
<dbReference type="InterPro" id="IPR011320">
    <property type="entry name" value="RNase_H1_N"/>
</dbReference>
<dbReference type="AlphaFoldDB" id="A0A4Y7TY23"/>
<evidence type="ECO:0000259" key="1">
    <source>
        <dbReference type="Pfam" id="PF01693"/>
    </source>
</evidence>
<dbReference type="EMBL" id="QPFP01000002">
    <property type="protein sequence ID" value="TEB39067.1"/>
    <property type="molecule type" value="Genomic_DNA"/>
</dbReference>
<dbReference type="STRING" id="71717.A0A4Y7TY23"/>
<name>A0A4Y7TY23_COPMI</name>
<dbReference type="InterPro" id="IPR009027">
    <property type="entry name" value="Ribosomal_bL9/RNase_H1_N"/>
</dbReference>
<dbReference type="Proteomes" id="UP000298030">
    <property type="component" value="Unassembled WGS sequence"/>
</dbReference>
<dbReference type="Pfam" id="PF01693">
    <property type="entry name" value="Cauli_VI"/>
    <property type="match status" value="1"/>
</dbReference>
<dbReference type="OrthoDB" id="432234at2759"/>